<feature type="transmembrane region" description="Helical" evidence="1">
    <location>
        <begin position="259"/>
        <end position="278"/>
    </location>
</feature>
<feature type="transmembrane region" description="Helical" evidence="1">
    <location>
        <begin position="147"/>
        <end position="171"/>
    </location>
</feature>
<evidence type="ECO:0008006" key="3">
    <source>
        <dbReference type="Google" id="ProtNLM"/>
    </source>
</evidence>
<dbReference type="EMBL" id="CACVAS010000117">
    <property type="protein sequence ID" value="CAA6823528.1"/>
    <property type="molecule type" value="Genomic_DNA"/>
</dbReference>
<dbReference type="AlphaFoldDB" id="A0A6S6U5S3"/>
<feature type="transmembrane region" description="Helical" evidence="1">
    <location>
        <begin position="228"/>
        <end position="247"/>
    </location>
</feature>
<proteinExistence type="predicted"/>
<gene>
    <name evidence="2" type="ORF">HELGO_WM940</name>
</gene>
<accession>A0A6S6U5S3</accession>
<evidence type="ECO:0000256" key="1">
    <source>
        <dbReference type="SAM" id="Phobius"/>
    </source>
</evidence>
<keyword evidence="1" id="KW-0812">Transmembrane</keyword>
<protein>
    <recommendedName>
        <fullName evidence="3">N-linked glycosylation glycosyltransferase PglG</fullName>
    </recommendedName>
</protein>
<keyword evidence="1" id="KW-1133">Transmembrane helix</keyword>
<evidence type="ECO:0000313" key="2">
    <source>
        <dbReference type="EMBL" id="CAA6823528.1"/>
    </source>
</evidence>
<organism evidence="2">
    <name type="scientific">uncultured Sulfurovum sp</name>
    <dbReference type="NCBI Taxonomy" id="269237"/>
    <lineage>
        <taxon>Bacteria</taxon>
        <taxon>Pseudomonadati</taxon>
        <taxon>Campylobacterota</taxon>
        <taxon>Epsilonproteobacteria</taxon>
        <taxon>Campylobacterales</taxon>
        <taxon>Sulfurovaceae</taxon>
        <taxon>Sulfurovum</taxon>
        <taxon>environmental samples</taxon>
    </lineage>
</organism>
<keyword evidence="1" id="KW-0472">Membrane</keyword>
<sequence length="290" mass="33238">MQTLVHVYEYNREMIEKFLLASLHKQHLHSLNKVEVDRLSKMLKSFELAYATDSHYIQTTPNYFRDHTEKAFIGEDKSSLMEIESIEDKGAPELTSPYISSASGNLVVTVVIPGEEQHQFFDFSVKELLIQFGIIESHKQFDAFSRFIYMLMGGGLIFISLFAIGYAFYWFYQDLISVGHGFTLESIFKPVIALTLALAFFDLGKTIIRHEVFSKSENLEVFDAKSFITFLTSIMIALLIEALLSVFKISLDGYEKMPYAAMLIVSLALLFFVFTLFIKNVGVWTKKEDK</sequence>
<name>A0A6S6U5S3_9BACT</name>
<reference evidence="2" key="1">
    <citation type="submission" date="2020-01" db="EMBL/GenBank/DDBJ databases">
        <authorList>
            <person name="Meier V. D."/>
            <person name="Meier V D."/>
        </authorList>
    </citation>
    <scope>NUCLEOTIDE SEQUENCE</scope>
    <source>
        <strain evidence="2">HLG_WM_MAG_01</strain>
    </source>
</reference>